<dbReference type="RefSeq" id="XP_018135913.1">
    <property type="nucleotide sequence ID" value="XM_018290241.1"/>
</dbReference>
<feature type="transmembrane region" description="Helical" evidence="5">
    <location>
        <begin position="260"/>
        <end position="280"/>
    </location>
</feature>
<dbReference type="GO" id="GO:0005886">
    <property type="term" value="C:plasma membrane"/>
    <property type="evidence" value="ECO:0007669"/>
    <property type="project" value="TreeGrafter"/>
</dbReference>
<dbReference type="GeneID" id="28854235"/>
<feature type="transmembrane region" description="Helical" evidence="5">
    <location>
        <begin position="12"/>
        <end position="40"/>
    </location>
</feature>
<feature type="transmembrane region" description="Helical" evidence="5">
    <location>
        <begin position="201"/>
        <end position="219"/>
    </location>
</feature>
<dbReference type="PANTHER" id="PTHR23501:SF43">
    <property type="entry name" value="MULTIDRUG TRANSPORTER, PUTATIVE (AFU_ORTHOLOGUE AFUA_6G03040)-RELATED"/>
    <property type="match status" value="1"/>
</dbReference>
<feature type="transmembrane region" description="Helical" evidence="5">
    <location>
        <begin position="226"/>
        <end position="248"/>
    </location>
</feature>
<evidence type="ECO:0000256" key="1">
    <source>
        <dbReference type="ARBA" id="ARBA00004141"/>
    </source>
</evidence>
<keyword evidence="8" id="KW-1185">Reference proteome</keyword>
<feature type="transmembrane region" description="Helical" evidence="5">
    <location>
        <begin position="292"/>
        <end position="316"/>
    </location>
</feature>
<gene>
    <name evidence="7" type="ORF">VFPPC_12321</name>
</gene>
<comment type="subcellular location">
    <subcellularLocation>
        <location evidence="1">Membrane</location>
        <topology evidence="1">Multi-pass membrane protein</topology>
    </subcellularLocation>
</comment>
<dbReference type="Gene3D" id="1.20.1250.20">
    <property type="entry name" value="MFS general substrate transporter like domains"/>
    <property type="match status" value="1"/>
</dbReference>
<organism evidence="7 8">
    <name type="scientific">Pochonia chlamydosporia 170</name>
    <dbReference type="NCBI Taxonomy" id="1380566"/>
    <lineage>
        <taxon>Eukaryota</taxon>
        <taxon>Fungi</taxon>
        <taxon>Dikarya</taxon>
        <taxon>Ascomycota</taxon>
        <taxon>Pezizomycotina</taxon>
        <taxon>Sordariomycetes</taxon>
        <taxon>Hypocreomycetidae</taxon>
        <taxon>Hypocreales</taxon>
        <taxon>Clavicipitaceae</taxon>
        <taxon>Pochonia</taxon>
    </lineage>
</organism>
<dbReference type="KEGG" id="pchm:VFPPC_12321"/>
<protein>
    <submittedName>
        <fullName evidence="7">Major facilitator superfamily transporter</fullName>
    </submittedName>
</protein>
<evidence type="ECO:0000313" key="8">
    <source>
        <dbReference type="Proteomes" id="UP000078397"/>
    </source>
</evidence>
<accession>A0A179EWQ8</accession>
<sequence length="442" mass="47672">MAVMTEVTPVEYVGIAVGLMSAIFGVSSILGTVLGGIIVSSTSWRWVFFLNLPPGITSLIVVIFIFPVNSEPLPITWRTIKGIDFFGVTLFLIGCVPLIFALESGGMHYEWNDAPIIVSFTLGGIGLISFAMWQWYISKRFQNNYLLPLVPASLVSQRTTGFSMLAAFFTGFPFMATIIFLPQRLQLQNGLTPIRAGIDMLPLLLLSATGAAVCGMVAARSKIGGMAWYLLVGSLPLQMFGLGLMSTLPKSAGPVPAQQYVFQVFLGLGFGIALSSLAIVARLEVSKDDISVVMGAITQVRVLGGLVGIAIGQAVISSRITSELGPVLGPDRLAAILQSITAIQMFPSDLANLVRESYGQSFSLQHKVMIGFAAAALLSCLAAWKHNFENMQELEKKRVEREMQSSCTGLSPMVEVPARLEGDIRDSGYELTDRGIHGRINQ</sequence>
<evidence type="ECO:0000313" key="7">
    <source>
        <dbReference type="EMBL" id="OAQ57608.1"/>
    </source>
</evidence>
<keyword evidence="2 5" id="KW-0812">Transmembrane</keyword>
<feature type="transmembrane region" description="Helical" evidence="5">
    <location>
        <begin position="368"/>
        <end position="388"/>
    </location>
</feature>
<feature type="transmembrane region" description="Helical" evidence="5">
    <location>
        <begin position="46"/>
        <end position="68"/>
    </location>
</feature>
<keyword evidence="3 5" id="KW-1133">Transmembrane helix</keyword>
<dbReference type="SUPFAM" id="SSF103473">
    <property type="entry name" value="MFS general substrate transporter"/>
    <property type="match status" value="1"/>
</dbReference>
<dbReference type="GO" id="GO:0022857">
    <property type="term" value="F:transmembrane transporter activity"/>
    <property type="evidence" value="ECO:0007669"/>
    <property type="project" value="InterPro"/>
</dbReference>
<dbReference type="PROSITE" id="PS50850">
    <property type="entry name" value="MFS"/>
    <property type="match status" value="1"/>
</dbReference>
<dbReference type="Proteomes" id="UP000078397">
    <property type="component" value="Unassembled WGS sequence"/>
</dbReference>
<evidence type="ECO:0000256" key="4">
    <source>
        <dbReference type="ARBA" id="ARBA00023136"/>
    </source>
</evidence>
<evidence type="ECO:0000259" key="6">
    <source>
        <dbReference type="PROSITE" id="PS50850"/>
    </source>
</evidence>
<feature type="domain" description="Major facilitator superfamily (MFS) profile" evidence="6">
    <location>
        <begin position="1"/>
        <end position="391"/>
    </location>
</feature>
<dbReference type="InterPro" id="IPR011701">
    <property type="entry name" value="MFS"/>
</dbReference>
<evidence type="ECO:0000256" key="2">
    <source>
        <dbReference type="ARBA" id="ARBA00022692"/>
    </source>
</evidence>
<dbReference type="PANTHER" id="PTHR23501">
    <property type="entry name" value="MAJOR FACILITATOR SUPERFAMILY"/>
    <property type="match status" value="1"/>
</dbReference>
<dbReference type="AlphaFoldDB" id="A0A179EWQ8"/>
<dbReference type="InterPro" id="IPR020846">
    <property type="entry name" value="MFS_dom"/>
</dbReference>
<dbReference type="EMBL" id="LSBJ02000015">
    <property type="protein sequence ID" value="OAQ57608.1"/>
    <property type="molecule type" value="Genomic_DNA"/>
</dbReference>
<dbReference type="Pfam" id="PF07690">
    <property type="entry name" value="MFS_1"/>
    <property type="match status" value="1"/>
</dbReference>
<proteinExistence type="predicted"/>
<name>A0A179EWQ8_METCM</name>
<dbReference type="InterPro" id="IPR036259">
    <property type="entry name" value="MFS_trans_sf"/>
</dbReference>
<feature type="transmembrane region" description="Helical" evidence="5">
    <location>
        <begin position="114"/>
        <end position="138"/>
    </location>
</feature>
<dbReference type="OrthoDB" id="440553at2759"/>
<keyword evidence="4 5" id="KW-0472">Membrane</keyword>
<reference evidence="7 8" key="1">
    <citation type="journal article" date="2016" name="PLoS Pathog.">
        <title>Biosynthesis of antibiotic leucinostatins in bio-control fungus Purpureocillium lilacinum and their inhibition on phytophthora revealed by genome mining.</title>
        <authorList>
            <person name="Wang G."/>
            <person name="Liu Z."/>
            <person name="Lin R."/>
            <person name="Li E."/>
            <person name="Mao Z."/>
            <person name="Ling J."/>
            <person name="Yang Y."/>
            <person name="Yin W.B."/>
            <person name="Xie B."/>
        </authorList>
    </citation>
    <scope>NUCLEOTIDE SEQUENCE [LARGE SCALE GENOMIC DNA]</scope>
    <source>
        <strain evidence="7">170</strain>
    </source>
</reference>
<feature type="transmembrane region" description="Helical" evidence="5">
    <location>
        <begin position="80"/>
        <end position="102"/>
    </location>
</feature>
<evidence type="ECO:0000256" key="3">
    <source>
        <dbReference type="ARBA" id="ARBA00022989"/>
    </source>
</evidence>
<comment type="caution">
    <text evidence="7">The sequence shown here is derived from an EMBL/GenBank/DDBJ whole genome shotgun (WGS) entry which is preliminary data.</text>
</comment>
<evidence type="ECO:0000256" key="5">
    <source>
        <dbReference type="SAM" id="Phobius"/>
    </source>
</evidence>
<feature type="transmembrane region" description="Helical" evidence="5">
    <location>
        <begin position="159"/>
        <end position="181"/>
    </location>
</feature>